<dbReference type="Pfam" id="PF01556">
    <property type="entry name" value="DnaJ_C"/>
    <property type="match status" value="1"/>
</dbReference>
<dbReference type="SMART" id="SM00271">
    <property type="entry name" value="DnaJ"/>
    <property type="match status" value="1"/>
</dbReference>
<gene>
    <name evidence="4" type="ORF">WB794_07315</name>
</gene>
<comment type="caution">
    <text evidence="4">The sequence shown here is derived from an EMBL/GenBank/DDBJ whole genome shotgun (WGS) entry which is preliminary data.</text>
</comment>
<dbReference type="SUPFAM" id="SSF49493">
    <property type="entry name" value="HSP40/DnaJ peptide-binding domain"/>
    <property type="match status" value="2"/>
</dbReference>
<dbReference type="Gene3D" id="2.60.260.20">
    <property type="entry name" value="Urease metallochaperone UreE, N-terminal domain"/>
    <property type="match status" value="2"/>
</dbReference>
<evidence type="ECO:0000313" key="5">
    <source>
        <dbReference type="Proteomes" id="UP001364472"/>
    </source>
</evidence>
<dbReference type="AlphaFoldDB" id="A0AAW9R0F0"/>
<dbReference type="PROSITE" id="PS50076">
    <property type="entry name" value="DNAJ_2"/>
    <property type="match status" value="1"/>
</dbReference>
<dbReference type="PANTHER" id="PTHR43096:SF52">
    <property type="entry name" value="DNAJ HOMOLOG 1, MITOCHONDRIAL-RELATED"/>
    <property type="match status" value="1"/>
</dbReference>
<reference evidence="4 5" key="1">
    <citation type="journal article" date="2016" name="Antonie Van Leeuwenhoek">
        <title>Denitratimonas tolerans gen. nov., sp. nov., a denitrifying bacterium isolated from a bioreactor for tannery wastewater treatment.</title>
        <authorList>
            <person name="Han S.I."/>
            <person name="Kim J.O."/>
            <person name="Lee Y.R."/>
            <person name="Ekpeghere K.I."/>
            <person name="Koh S.C."/>
            <person name="Whang K.S."/>
        </authorList>
    </citation>
    <scope>NUCLEOTIDE SEQUENCE [LARGE SCALE GENOMIC DNA]</scope>
    <source>
        <strain evidence="4 5">KACC 17565</strain>
    </source>
</reference>
<dbReference type="PROSITE" id="PS00636">
    <property type="entry name" value="DNAJ_1"/>
    <property type="match status" value="1"/>
</dbReference>
<dbReference type="RefSeq" id="WP_337335192.1">
    <property type="nucleotide sequence ID" value="NZ_JBBDHC010000008.1"/>
</dbReference>
<protein>
    <submittedName>
        <fullName evidence="4">DnaJ C-terminal domain-containing protein</fullName>
    </submittedName>
</protein>
<evidence type="ECO:0000256" key="2">
    <source>
        <dbReference type="SAM" id="MobiDB-lite"/>
    </source>
</evidence>
<keyword evidence="5" id="KW-1185">Reference proteome</keyword>
<accession>A0AAW9R0F0</accession>
<evidence type="ECO:0000313" key="4">
    <source>
        <dbReference type="EMBL" id="MEJ1249477.1"/>
    </source>
</evidence>
<dbReference type="Pfam" id="PF00226">
    <property type="entry name" value="DnaJ"/>
    <property type="match status" value="1"/>
</dbReference>
<dbReference type="PANTHER" id="PTHR43096">
    <property type="entry name" value="DNAJ HOMOLOG 1, MITOCHONDRIAL-RELATED"/>
    <property type="match status" value="1"/>
</dbReference>
<feature type="domain" description="J" evidence="3">
    <location>
        <begin position="5"/>
        <end position="69"/>
    </location>
</feature>
<organism evidence="4 5">
    <name type="scientific">Denitratimonas tolerans</name>
    <dbReference type="NCBI Taxonomy" id="1338420"/>
    <lineage>
        <taxon>Bacteria</taxon>
        <taxon>Pseudomonadati</taxon>
        <taxon>Pseudomonadota</taxon>
        <taxon>Gammaproteobacteria</taxon>
        <taxon>Lysobacterales</taxon>
        <taxon>Lysobacteraceae</taxon>
        <taxon>Denitratimonas</taxon>
    </lineage>
</organism>
<dbReference type="Proteomes" id="UP001364472">
    <property type="component" value="Unassembled WGS sequence"/>
</dbReference>
<dbReference type="GO" id="GO:0042026">
    <property type="term" value="P:protein refolding"/>
    <property type="evidence" value="ECO:0007669"/>
    <property type="project" value="TreeGrafter"/>
</dbReference>
<dbReference type="InterPro" id="IPR001623">
    <property type="entry name" value="DnaJ_domain"/>
</dbReference>
<evidence type="ECO:0000256" key="1">
    <source>
        <dbReference type="ARBA" id="ARBA00023186"/>
    </source>
</evidence>
<dbReference type="SUPFAM" id="SSF46565">
    <property type="entry name" value="Chaperone J-domain"/>
    <property type="match status" value="1"/>
</dbReference>
<proteinExistence type="predicted"/>
<dbReference type="GO" id="GO:0005737">
    <property type="term" value="C:cytoplasm"/>
    <property type="evidence" value="ECO:0007669"/>
    <property type="project" value="TreeGrafter"/>
</dbReference>
<dbReference type="InterPro" id="IPR002939">
    <property type="entry name" value="DnaJ_C"/>
</dbReference>
<dbReference type="Gene3D" id="1.10.287.110">
    <property type="entry name" value="DnaJ domain"/>
    <property type="match status" value="1"/>
</dbReference>
<dbReference type="CDD" id="cd10747">
    <property type="entry name" value="DnaJ_C"/>
    <property type="match status" value="1"/>
</dbReference>
<dbReference type="InterPro" id="IPR008971">
    <property type="entry name" value="HSP40/DnaJ_pept-bd"/>
</dbReference>
<feature type="region of interest" description="Disordered" evidence="2">
    <location>
        <begin position="71"/>
        <end position="93"/>
    </location>
</feature>
<dbReference type="InterPro" id="IPR036869">
    <property type="entry name" value="J_dom_sf"/>
</dbReference>
<dbReference type="EMBL" id="JBBDHC010000008">
    <property type="protein sequence ID" value="MEJ1249477.1"/>
    <property type="molecule type" value="Genomic_DNA"/>
</dbReference>
<keyword evidence="1" id="KW-0143">Chaperone</keyword>
<name>A0AAW9R0F0_9GAMM</name>
<dbReference type="CDD" id="cd06257">
    <property type="entry name" value="DnaJ"/>
    <property type="match status" value="1"/>
</dbReference>
<sequence>MEFKDYYSVLGVEPGADEKAVKSAYRRLARKYHPDVSKEPDAEERFKSVSEAYEVLGNAERRAEYDRLRASGYRPGDSYQPPNPGGQGYTREDFEGFGESGFSDFFESLFGRARTGHGAGARAPADSRARLDIDLETAHAGGQTRVDVGGRTLDIRIPAGIAPGQNIRLKGQGAGGRDLLIEIGYRPHPVFELDGRDVIVRRAVPPWLAALGGALDVPTLGGSVSLNVPAGSGSGKRLRLRGRGLAGKPAGDQFVVLEVRAPAAENDAQRRAYRDLAAAFGETVAQDAPAQAP</sequence>
<dbReference type="InterPro" id="IPR018253">
    <property type="entry name" value="DnaJ_domain_CS"/>
</dbReference>
<evidence type="ECO:0000259" key="3">
    <source>
        <dbReference type="PROSITE" id="PS50076"/>
    </source>
</evidence>
<dbReference type="GO" id="GO:0051082">
    <property type="term" value="F:unfolded protein binding"/>
    <property type="evidence" value="ECO:0007669"/>
    <property type="project" value="InterPro"/>
</dbReference>
<dbReference type="PRINTS" id="PR00625">
    <property type="entry name" value="JDOMAIN"/>
</dbReference>